<sequence>ISHLRITNEKKKIPSSWKMTISFSLIFGLSRADAFWIANLNISFRLGNQTVWEITENGVFAKASPLKKVSGVVVPPEEPHQNACSSVTHFNKPVNADSWIALIMRGHCSFTRKISVAVAKGAVGVIIYNYPGTGNNVFPMFNFGAEDTVAVMIGNLKGMDLLHLIQNGIQVMVTIEVGKHYYPWLTHYMGTIFVFASVAVAYFTFYCAARLRRSRDPTERCQQILDINKAMKHLELRTLTESDKEVGSNGESCAVCLEMYKPKDVARVLHCRHLFHKTCVDPWLLKHQTCPVCKWDMLGTVESVTTEAEPLGTPAANETPSIISSANEEDRQEAHAGMQKGTKAQPGSK</sequence>
<dbReference type="InterPro" id="IPR013083">
    <property type="entry name" value="Znf_RING/FYVE/PHD"/>
</dbReference>
<dbReference type="Gene3D" id="3.30.40.10">
    <property type="entry name" value="Zinc/RING finger domain, C3HC4 (zinc finger)"/>
    <property type="match status" value="1"/>
</dbReference>
<evidence type="ECO:0000256" key="8">
    <source>
        <dbReference type="PROSITE-ProRule" id="PRU00175"/>
    </source>
</evidence>
<proteinExistence type="predicted"/>
<dbReference type="PANTHER" id="PTHR46539">
    <property type="entry name" value="E3 UBIQUITIN-PROTEIN LIGASE ATL42"/>
    <property type="match status" value="1"/>
</dbReference>
<dbReference type="Ensembl" id="ENSVKKT00000023699.1">
    <property type="protein sequence ID" value="ENSVKKP00000023125.1"/>
    <property type="gene ID" value="ENSVKKG00000015345.1"/>
</dbReference>
<dbReference type="PANTHER" id="PTHR46539:SF27">
    <property type="entry name" value="RING FINGER PROTEIN 128"/>
    <property type="match status" value="1"/>
</dbReference>
<organism evidence="12 13">
    <name type="scientific">Varanus komodoensis</name>
    <name type="common">Komodo dragon</name>
    <dbReference type="NCBI Taxonomy" id="61221"/>
    <lineage>
        <taxon>Eukaryota</taxon>
        <taxon>Metazoa</taxon>
        <taxon>Chordata</taxon>
        <taxon>Craniata</taxon>
        <taxon>Vertebrata</taxon>
        <taxon>Euteleostomi</taxon>
        <taxon>Lepidosauria</taxon>
        <taxon>Squamata</taxon>
        <taxon>Bifurcata</taxon>
        <taxon>Unidentata</taxon>
        <taxon>Episquamata</taxon>
        <taxon>Toxicofera</taxon>
        <taxon>Anguimorpha</taxon>
        <taxon>Paleoanguimorpha</taxon>
        <taxon>Varanoidea</taxon>
        <taxon>Varanidae</taxon>
        <taxon>Varanus</taxon>
    </lineage>
</organism>
<dbReference type="InterPro" id="IPR046450">
    <property type="entry name" value="PA_dom_sf"/>
</dbReference>
<protein>
    <recommendedName>
        <fullName evidence="11">RING-type domain-containing protein</fullName>
    </recommendedName>
</protein>
<evidence type="ECO:0000256" key="3">
    <source>
        <dbReference type="ARBA" id="ARBA00022723"/>
    </source>
</evidence>
<name>A0A8D2LKT3_VARKO</name>
<evidence type="ECO:0000256" key="5">
    <source>
        <dbReference type="ARBA" id="ARBA00022833"/>
    </source>
</evidence>
<feature type="compositionally biased region" description="Polar residues" evidence="9">
    <location>
        <begin position="316"/>
        <end position="326"/>
    </location>
</feature>
<keyword evidence="7 10" id="KW-0472">Membrane</keyword>
<evidence type="ECO:0000256" key="6">
    <source>
        <dbReference type="ARBA" id="ARBA00022989"/>
    </source>
</evidence>
<dbReference type="OMA" id="AVCLEMY"/>
<evidence type="ECO:0000256" key="4">
    <source>
        <dbReference type="ARBA" id="ARBA00022771"/>
    </source>
</evidence>
<dbReference type="CDD" id="cd02122">
    <property type="entry name" value="PA_GRAIL_like"/>
    <property type="match status" value="1"/>
</dbReference>
<dbReference type="SUPFAM" id="SSF52025">
    <property type="entry name" value="PA domain"/>
    <property type="match status" value="1"/>
</dbReference>
<dbReference type="FunFam" id="3.50.30.30:FF:000003">
    <property type="entry name" value="E3 ubiquitin-protein ligase RNF128"/>
    <property type="match status" value="1"/>
</dbReference>
<accession>A0A8D2LKT3</accession>
<evidence type="ECO:0000313" key="12">
    <source>
        <dbReference type="Ensembl" id="ENSVKKP00000023125.1"/>
    </source>
</evidence>
<evidence type="ECO:0000313" key="13">
    <source>
        <dbReference type="Proteomes" id="UP000694545"/>
    </source>
</evidence>
<feature type="domain" description="RING-type" evidence="11">
    <location>
        <begin position="253"/>
        <end position="294"/>
    </location>
</feature>
<dbReference type="FunFam" id="3.30.40.10:FF:000009">
    <property type="entry name" value="E3 ubiquitin-protein ligase RNF130"/>
    <property type="match status" value="1"/>
</dbReference>
<keyword evidence="3" id="KW-0479">Metal-binding</keyword>
<evidence type="ECO:0000256" key="2">
    <source>
        <dbReference type="ARBA" id="ARBA00022692"/>
    </source>
</evidence>
<dbReference type="Proteomes" id="UP000694545">
    <property type="component" value="Unplaced"/>
</dbReference>
<feature type="transmembrane region" description="Helical" evidence="10">
    <location>
        <begin position="181"/>
        <end position="205"/>
    </location>
</feature>
<dbReference type="Pfam" id="PF02225">
    <property type="entry name" value="PA"/>
    <property type="match status" value="1"/>
</dbReference>
<dbReference type="GO" id="GO:0008270">
    <property type="term" value="F:zinc ion binding"/>
    <property type="evidence" value="ECO:0007669"/>
    <property type="project" value="UniProtKB-KW"/>
</dbReference>
<feature type="region of interest" description="Disordered" evidence="9">
    <location>
        <begin position="306"/>
        <end position="349"/>
    </location>
</feature>
<reference evidence="12" key="1">
    <citation type="submission" date="2025-08" db="UniProtKB">
        <authorList>
            <consortium name="Ensembl"/>
        </authorList>
    </citation>
    <scope>IDENTIFICATION</scope>
</reference>
<comment type="subcellular location">
    <subcellularLocation>
        <location evidence="1">Membrane</location>
        <topology evidence="1">Single-pass membrane protein</topology>
    </subcellularLocation>
</comment>
<dbReference type="AlphaFoldDB" id="A0A8D2LKT3"/>
<dbReference type="InterPro" id="IPR001841">
    <property type="entry name" value="Znf_RING"/>
</dbReference>
<evidence type="ECO:0000259" key="11">
    <source>
        <dbReference type="PROSITE" id="PS50089"/>
    </source>
</evidence>
<keyword evidence="4 8" id="KW-0863">Zinc-finger</keyword>
<keyword evidence="2 10" id="KW-0812">Transmembrane</keyword>
<dbReference type="SUPFAM" id="SSF57850">
    <property type="entry name" value="RING/U-box"/>
    <property type="match status" value="1"/>
</dbReference>
<keyword evidence="6 10" id="KW-1133">Transmembrane helix</keyword>
<evidence type="ECO:0000256" key="10">
    <source>
        <dbReference type="SAM" id="Phobius"/>
    </source>
</evidence>
<evidence type="ECO:0000256" key="7">
    <source>
        <dbReference type="ARBA" id="ARBA00023136"/>
    </source>
</evidence>
<dbReference type="InterPro" id="IPR003137">
    <property type="entry name" value="PA_domain"/>
</dbReference>
<evidence type="ECO:0000256" key="9">
    <source>
        <dbReference type="SAM" id="MobiDB-lite"/>
    </source>
</evidence>
<keyword evidence="5" id="KW-0862">Zinc</keyword>
<reference evidence="12" key="2">
    <citation type="submission" date="2025-09" db="UniProtKB">
        <authorList>
            <consortium name="Ensembl"/>
        </authorList>
    </citation>
    <scope>IDENTIFICATION</scope>
</reference>
<dbReference type="PROSITE" id="PS50089">
    <property type="entry name" value="ZF_RING_2"/>
    <property type="match status" value="1"/>
</dbReference>
<dbReference type="Pfam" id="PF13639">
    <property type="entry name" value="zf-RING_2"/>
    <property type="match status" value="1"/>
</dbReference>
<evidence type="ECO:0000256" key="1">
    <source>
        <dbReference type="ARBA" id="ARBA00004167"/>
    </source>
</evidence>
<dbReference type="GO" id="GO:0016020">
    <property type="term" value="C:membrane"/>
    <property type="evidence" value="ECO:0007669"/>
    <property type="project" value="UniProtKB-SubCell"/>
</dbReference>
<dbReference type="Gene3D" id="3.50.30.30">
    <property type="match status" value="1"/>
</dbReference>
<keyword evidence="13" id="KW-1185">Reference proteome</keyword>
<dbReference type="SMART" id="SM00184">
    <property type="entry name" value="RING"/>
    <property type="match status" value="1"/>
</dbReference>